<dbReference type="PANTHER" id="PTHR34975">
    <property type="entry name" value="SPORE GERMINATION PROTEIN A2"/>
    <property type="match status" value="1"/>
</dbReference>
<reference evidence="9 10" key="1">
    <citation type="submission" date="2019-04" db="EMBL/GenBank/DDBJ databases">
        <title>Cohnella sp. nov. isolated from preserved vegetables.</title>
        <authorList>
            <person name="Lin S.-Y."/>
            <person name="Hung M.-H."/>
            <person name="Young C.-C."/>
        </authorList>
    </citation>
    <scope>NUCLEOTIDE SEQUENCE [LARGE SCALE GENOMIC DNA]</scope>
    <source>
        <strain evidence="9 10">CC-MHH1044</strain>
    </source>
</reference>
<keyword evidence="10" id="KW-1185">Reference proteome</keyword>
<dbReference type="Pfam" id="PF03845">
    <property type="entry name" value="Spore_permease"/>
    <property type="match status" value="1"/>
</dbReference>
<gene>
    <name evidence="9" type="ORF">E6C55_12140</name>
</gene>
<dbReference type="EMBL" id="SSOB01000013">
    <property type="protein sequence ID" value="THF79528.1"/>
    <property type="molecule type" value="Genomic_DNA"/>
</dbReference>
<feature type="transmembrane region" description="Helical" evidence="8">
    <location>
        <begin position="40"/>
        <end position="61"/>
    </location>
</feature>
<feature type="transmembrane region" description="Helical" evidence="8">
    <location>
        <begin position="147"/>
        <end position="166"/>
    </location>
</feature>
<proteinExistence type="inferred from homology"/>
<evidence type="ECO:0000256" key="1">
    <source>
        <dbReference type="ARBA" id="ARBA00004141"/>
    </source>
</evidence>
<comment type="caution">
    <text evidence="9">The sequence shown here is derived from an EMBL/GenBank/DDBJ whole genome shotgun (WGS) entry which is preliminary data.</text>
</comment>
<feature type="transmembrane region" description="Helical" evidence="8">
    <location>
        <begin position="186"/>
        <end position="204"/>
    </location>
</feature>
<sequence length="364" mass="40896">MSEERKITFLQACTMMALMNGLSDHVIVNPMILDSSGRDSWITVSVAGVLFLVWSLMVVAIMRMSGMKPWRQWLRSATMPAVSWLLVAPVCAQLYLIAGMTIVHTASWHVTNYMPDSPELLLVLCLVTLTALLAIWGLRIIAITSGILLPVVIALGMLVGIGNTSQKDYKLLLPILENGWQPVWDGVVYAEAGFVELLLFVLLQHHISAKVKVWQMLAFGLFLVGIMLGPIIGGIAEFGPKEAALQMESPYEQWRLLRIGQYIEHLDFLSIFQWLSGAGVRVSLALFLLVDLLPLKSARARGWTIVGIMLSYIVVIRSPINEYDFYLWMYDYYMPISFTVLFLLSFVWMAVAAIRRPSRRGKSL</sequence>
<keyword evidence="7 8" id="KW-0472">Membrane</keyword>
<evidence type="ECO:0000256" key="8">
    <source>
        <dbReference type="SAM" id="Phobius"/>
    </source>
</evidence>
<name>A0A4S4BWJ1_9BACL</name>
<evidence type="ECO:0000256" key="5">
    <source>
        <dbReference type="ARBA" id="ARBA00022692"/>
    </source>
</evidence>
<evidence type="ECO:0000313" key="10">
    <source>
        <dbReference type="Proteomes" id="UP000310636"/>
    </source>
</evidence>
<feature type="transmembrane region" description="Helical" evidence="8">
    <location>
        <begin position="82"/>
        <end position="108"/>
    </location>
</feature>
<protein>
    <submittedName>
        <fullName evidence="9">Spore gernimation protein</fullName>
    </submittedName>
</protein>
<evidence type="ECO:0000256" key="2">
    <source>
        <dbReference type="ARBA" id="ARBA00007998"/>
    </source>
</evidence>
<feature type="transmembrane region" description="Helical" evidence="8">
    <location>
        <begin position="332"/>
        <end position="354"/>
    </location>
</feature>
<dbReference type="InterPro" id="IPR004761">
    <property type="entry name" value="Spore_GerAB"/>
</dbReference>
<evidence type="ECO:0000256" key="3">
    <source>
        <dbReference type="ARBA" id="ARBA00022448"/>
    </source>
</evidence>
<dbReference type="Proteomes" id="UP000310636">
    <property type="component" value="Unassembled WGS sequence"/>
</dbReference>
<organism evidence="9 10">
    <name type="scientific">Cohnella fermenti</name>
    <dbReference type="NCBI Taxonomy" id="2565925"/>
    <lineage>
        <taxon>Bacteria</taxon>
        <taxon>Bacillati</taxon>
        <taxon>Bacillota</taxon>
        <taxon>Bacilli</taxon>
        <taxon>Bacillales</taxon>
        <taxon>Paenibacillaceae</taxon>
        <taxon>Cohnella</taxon>
    </lineage>
</organism>
<keyword evidence="5 8" id="KW-0812">Transmembrane</keyword>
<comment type="similarity">
    <text evidence="2">Belongs to the amino acid-polyamine-organocation (APC) superfamily. Spore germination protein (SGP) (TC 2.A.3.9) family.</text>
</comment>
<evidence type="ECO:0000256" key="6">
    <source>
        <dbReference type="ARBA" id="ARBA00022989"/>
    </source>
</evidence>
<evidence type="ECO:0000256" key="4">
    <source>
        <dbReference type="ARBA" id="ARBA00022544"/>
    </source>
</evidence>
<dbReference type="RefSeq" id="WP_136370064.1">
    <property type="nucleotide sequence ID" value="NZ_SSOB01000013.1"/>
</dbReference>
<dbReference type="GO" id="GO:0009847">
    <property type="term" value="P:spore germination"/>
    <property type="evidence" value="ECO:0007669"/>
    <property type="project" value="InterPro"/>
</dbReference>
<comment type="subcellular location">
    <subcellularLocation>
        <location evidence="1">Membrane</location>
        <topology evidence="1">Multi-pass membrane protein</topology>
    </subcellularLocation>
</comment>
<accession>A0A4S4BWJ1</accession>
<dbReference type="OrthoDB" id="2381188at2"/>
<feature type="transmembrane region" description="Helical" evidence="8">
    <location>
        <begin position="216"/>
        <end position="236"/>
    </location>
</feature>
<dbReference type="GO" id="GO:0016020">
    <property type="term" value="C:membrane"/>
    <property type="evidence" value="ECO:0007669"/>
    <property type="project" value="UniProtKB-SubCell"/>
</dbReference>
<feature type="transmembrane region" description="Helical" evidence="8">
    <location>
        <begin position="302"/>
        <end position="320"/>
    </location>
</feature>
<keyword evidence="4" id="KW-0309">Germination</keyword>
<evidence type="ECO:0000313" key="9">
    <source>
        <dbReference type="EMBL" id="THF79528.1"/>
    </source>
</evidence>
<dbReference type="PANTHER" id="PTHR34975:SF2">
    <property type="entry name" value="SPORE GERMINATION PROTEIN A2"/>
    <property type="match status" value="1"/>
</dbReference>
<keyword evidence="6 8" id="KW-1133">Transmembrane helix</keyword>
<dbReference type="AlphaFoldDB" id="A0A4S4BWJ1"/>
<feature type="transmembrane region" description="Helical" evidence="8">
    <location>
        <begin position="120"/>
        <end position="140"/>
    </location>
</feature>
<feature type="transmembrane region" description="Helical" evidence="8">
    <location>
        <begin position="7"/>
        <end position="28"/>
    </location>
</feature>
<evidence type="ECO:0000256" key="7">
    <source>
        <dbReference type="ARBA" id="ARBA00023136"/>
    </source>
</evidence>
<keyword evidence="3" id="KW-0813">Transport</keyword>
<dbReference type="NCBIfam" id="TIGR00912">
    <property type="entry name" value="2A0309"/>
    <property type="match status" value="1"/>
</dbReference>
<feature type="transmembrane region" description="Helical" evidence="8">
    <location>
        <begin position="271"/>
        <end position="290"/>
    </location>
</feature>